<accession>A0A7X5ZV86</accession>
<protein>
    <submittedName>
        <fullName evidence="2">UrcA family protein</fullName>
    </submittedName>
</protein>
<feature type="signal peptide" evidence="1">
    <location>
        <begin position="1"/>
        <end position="23"/>
    </location>
</feature>
<evidence type="ECO:0000313" key="2">
    <source>
        <dbReference type="EMBL" id="NIJ64875.1"/>
    </source>
</evidence>
<feature type="chain" id="PRO_5031490251" evidence="1">
    <location>
        <begin position="24"/>
        <end position="106"/>
    </location>
</feature>
<evidence type="ECO:0000256" key="1">
    <source>
        <dbReference type="SAM" id="SignalP"/>
    </source>
</evidence>
<gene>
    <name evidence="2" type="ORF">FHR20_001806</name>
</gene>
<organism evidence="2 3">
    <name type="scientific">Sphingomonas leidyi</name>
    <dbReference type="NCBI Taxonomy" id="68569"/>
    <lineage>
        <taxon>Bacteria</taxon>
        <taxon>Pseudomonadati</taxon>
        <taxon>Pseudomonadota</taxon>
        <taxon>Alphaproteobacteria</taxon>
        <taxon>Sphingomonadales</taxon>
        <taxon>Sphingomonadaceae</taxon>
        <taxon>Sphingomonas</taxon>
    </lineage>
</organism>
<evidence type="ECO:0000313" key="3">
    <source>
        <dbReference type="Proteomes" id="UP000564677"/>
    </source>
</evidence>
<keyword evidence="3" id="KW-1185">Reference proteome</keyword>
<sequence>MMKTLIPLLLILSPAAVPVIAQAQRGDASVRVSYADLDLSRAAGRQALDRRLARALDQICPADRPGYLTPAPDALRCQANAREQIAAARRHALAQRGGVVRISAVP</sequence>
<dbReference type="Proteomes" id="UP000564677">
    <property type="component" value="Unassembled WGS sequence"/>
</dbReference>
<dbReference type="InterPro" id="IPR030972">
    <property type="entry name" value="UrcA_uranyl"/>
</dbReference>
<proteinExistence type="predicted"/>
<dbReference type="NCBIfam" id="TIGR04433">
    <property type="entry name" value="UrcA_uranyl"/>
    <property type="match status" value="1"/>
</dbReference>
<keyword evidence="1" id="KW-0732">Signal</keyword>
<dbReference type="AlphaFoldDB" id="A0A7X5ZV86"/>
<dbReference type="EMBL" id="JAASQV010000001">
    <property type="protein sequence ID" value="NIJ64875.1"/>
    <property type="molecule type" value="Genomic_DNA"/>
</dbReference>
<reference evidence="2 3" key="1">
    <citation type="submission" date="2020-03" db="EMBL/GenBank/DDBJ databases">
        <title>Genomic Encyclopedia of Type Strains, Phase IV (KMG-IV): sequencing the most valuable type-strain genomes for metagenomic binning, comparative biology and taxonomic classification.</title>
        <authorList>
            <person name="Goeker M."/>
        </authorList>
    </citation>
    <scope>NUCLEOTIDE SEQUENCE [LARGE SCALE GENOMIC DNA]</scope>
    <source>
        <strain evidence="2 3">DSM 4733</strain>
    </source>
</reference>
<name>A0A7X5ZV86_9SPHN</name>
<dbReference type="RefSeq" id="WP_167299181.1">
    <property type="nucleotide sequence ID" value="NZ_JAASQV010000001.1"/>
</dbReference>
<comment type="caution">
    <text evidence="2">The sequence shown here is derived from an EMBL/GenBank/DDBJ whole genome shotgun (WGS) entry which is preliminary data.</text>
</comment>